<protein>
    <submittedName>
        <fullName evidence="6">NAM domain-containing protein</fullName>
    </submittedName>
</protein>
<comment type="caution">
    <text evidence="6">The sequence shown here is derived from an EMBL/GenBank/DDBJ whole genome shotgun (WGS) entry which is preliminary data.</text>
</comment>
<dbReference type="OrthoDB" id="730183at2759"/>
<evidence type="ECO:0000256" key="1">
    <source>
        <dbReference type="ARBA" id="ARBA00023015"/>
    </source>
</evidence>
<evidence type="ECO:0000313" key="7">
    <source>
        <dbReference type="Proteomes" id="UP000187406"/>
    </source>
</evidence>
<name>A0A1Q3C1H7_CEPFO</name>
<dbReference type="InterPro" id="IPR003441">
    <property type="entry name" value="NAC-dom"/>
</dbReference>
<keyword evidence="4" id="KW-0539">Nucleus</keyword>
<accession>A0A1Q3C1H7</accession>
<dbReference type="SUPFAM" id="SSF101941">
    <property type="entry name" value="NAC domain"/>
    <property type="match status" value="1"/>
</dbReference>
<evidence type="ECO:0000259" key="5">
    <source>
        <dbReference type="PROSITE" id="PS51005"/>
    </source>
</evidence>
<proteinExistence type="predicted"/>
<dbReference type="PANTHER" id="PTHR31719:SF179">
    <property type="entry name" value="OS08G0148400 PROTEIN"/>
    <property type="match status" value="1"/>
</dbReference>
<keyword evidence="3" id="KW-0804">Transcription</keyword>
<feature type="domain" description="NAC" evidence="5">
    <location>
        <begin position="25"/>
        <end position="166"/>
    </location>
</feature>
<dbReference type="EMBL" id="BDDD01001187">
    <property type="protein sequence ID" value="GAV74110.1"/>
    <property type="molecule type" value="Genomic_DNA"/>
</dbReference>
<dbReference type="STRING" id="3775.A0A1Q3C1H7"/>
<gene>
    <name evidence="6" type="ORF">CFOL_v3_17591</name>
</gene>
<organism evidence="6 7">
    <name type="scientific">Cephalotus follicularis</name>
    <name type="common">Albany pitcher plant</name>
    <dbReference type="NCBI Taxonomy" id="3775"/>
    <lineage>
        <taxon>Eukaryota</taxon>
        <taxon>Viridiplantae</taxon>
        <taxon>Streptophyta</taxon>
        <taxon>Embryophyta</taxon>
        <taxon>Tracheophyta</taxon>
        <taxon>Spermatophyta</taxon>
        <taxon>Magnoliopsida</taxon>
        <taxon>eudicotyledons</taxon>
        <taxon>Gunneridae</taxon>
        <taxon>Pentapetalae</taxon>
        <taxon>rosids</taxon>
        <taxon>fabids</taxon>
        <taxon>Oxalidales</taxon>
        <taxon>Cephalotaceae</taxon>
        <taxon>Cephalotus</taxon>
    </lineage>
</organism>
<dbReference type="GO" id="GO:0006355">
    <property type="term" value="P:regulation of DNA-templated transcription"/>
    <property type="evidence" value="ECO:0007669"/>
    <property type="project" value="InterPro"/>
</dbReference>
<dbReference type="Proteomes" id="UP000187406">
    <property type="component" value="Unassembled WGS sequence"/>
</dbReference>
<dbReference type="InParanoid" id="A0A1Q3C1H7"/>
<keyword evidence="7" id="KW-1185">Reference proteome</keyword>
<dbReference type="PROSITE" id="PS51005">
    <property type="entry name" value="NAC"/>
    <property type="match status" value="1"/>
</dbReference>
<dbReference type="InterPro" id="IPR036093">
    <property type="entry name" value="NAC_dom_sf"/>
</dbReference>
<evidence type="ECO:0000256" key="4">
    <source>
        <dbReference type="ARBA" id="ARBA00023242"/>
    </source>
</evidence>
<evidence type="ECO:0000256" key="2">
    <source>
        <dbReference type="ARBA" id="ARBA00023125"/>
    </source>
</evidence>
<dbReference type="Gene3D" id="2.170.150.80">
    <property type="entry name" value="NAC domain"/>
    <property type="match status" value="1"/>
</dbReference>
<dbReference type="Pfam" id="PF02365">
    <property type="entry name" value="NAM"/>
    <property type="match status" value="1"/>
</dbReference>
<evidence type="ECO:0000256" key="3">
    <source>
        <dbReference type="ARBA" id="ARBA00023163"/>
    </source>
</evidence>
<evidence type="ECO:0000313" key="6">
    <source>
        <dbReference type="EMBL" id="GAV74110.1"/>
    </source>
</evidence>
<keyword evidence="2" id="KW-0238">DNA-binding</keyword>
<keyword evidence="1" id="KW-0805">Transcription regulation</keyword>
<dbReference type="PANTHER" id="PTHR31719">
    <property type="entry name" value="NAC TRANSCRIPTION FACTOR 56"/>
    <property type="match status" value="1"/>
</dbReference>
<dbReference type="GO" id="GO:0003677">
    <property type="term" value="F:DNA binding"/>
    <property type="evidence" value="ECO:0007669"/>
    <property type="project" value="UniProtKB-KW"/>
</dbReference>
<dbReference type="AlphaFoldDB" id="A0A1Q3C1H7"/>
<sequence>MGSDNLSHAYKEDDLNIPFDYLNSFPPGYRFRPTDEELIVHYLRPKILGGDLCVNKIHSVDVYDYSPIELTDMYREEGEEKCYFFSSRKLVKYGARERVKRVAGNGRWKPLPKDKPIHMGDCQIGWKRTLAFLIRGLTKNIKTDWRMTEYKEDLVSVHQWPSSFIS</sequence>
<reference evidence="7" key="1">
    <citation type="submission" date="2016-04" db="EMBL/GenBank/DDBJ databases">
        <title>Cephalotus genome sequencing.</title>
        <authorList>
            <person name="Fukushima K."/>
            <person name="Hasebe M."/>
            <person name="Fang X."/>
        </authorList>
    </citation>
    <scope>NUCLEOTIDE SEQUENCE [LARGE SCALE GENOMIC DNA]</scope>
    <source>
        <strain evidence="7">cv. St1</strain>
    </source>
</reference>